<dbReference type="Proteomes" id="UP000614601">
    <property type="component" value="Unassembled WGS sequence"/>
</dbReference>
<dbReference type="EMBL" id="CAJFCW020000003">
    <property type="protein sequence ID" value="CAG9108323.1"/>
    <property type="molecule type" value="Genomic_DNA"/>
</dbReference>
<reference evidence="1" key="1">
    <citation type="submission" date="2020-09" db="EMBL/GenBank/DDBJ databases">
        <authorList>
            <person name="Kikuchi T."/>
        </authorList>
    </citation>
    <scope>NUCLEOTIDE SEQUENCE</scope>
    <source>
        <strain evidence="1">SH1</strain>
    </source>
</reference>
<evidence type="ECO:0000313" key="1">
    <source>
        <dbReference type="EMBL" id="CAD5217711.1"/>
    </source>
</evidence>
<name>A0A811KQX3_9BILA</name>
<dbReference type="Proteomes" id="UP000783686">
    <property type="component" value="Unassembled WGS sequence"/>
</dbReference>
<organism evidence="1 2">
    <name type="scientific">Bursaphelenchus okinawaensis</name>
    <dbReference type="NCBI Taxonomy" id="465554"/>
    <lineage>
        <taxon>Eukaryota</taxon>
        <taxon>Metazoa</taxon>
        <taxon>Ecdysozoa</taxon>
        <taxon>Nematoda</taxon>
        <taxon>Chromadorea</taxon>
        <taxon>Rhabditida</taxon>
        <taxon>Tylenchina</taxon>
        <taxon>Tylenchomorpha</taxon>
        <taxon>Aphelenchoidea</taxon>
        <taxon>Aphelenchoididae</taxon>
        <taxon>Bursaphelenchus</taxon>
    </lineage>
</organism>
<accession>A0A811KQX3</accession>
<sequence length="74" mass="9141">MYNWSEKLPKELWQHIFHHFEGIESLAAMAAIHERFYKWINRDFKLMCYRDGIYRFKGETWAKAFRRIAVRLTS</sequence>
<comment type="caution">
    <text evidence="1">The sequence shown here is derived from an EMBL/GenBank/DDBJ whole genome shotgun (WGS) entry which is preliminary data.</text>
</comment>
<gene>
    <name evidence="1" type="ORF">BOKJ2_LOCUS7224</name>
</gene>
<protein>
    <recommendedName>
        <fullName evidence="3">F-box domain-containing protein</fullName>
    </recommendedName>
</protein>
<evidence type="ECO:0008006" key="3">
    <source>
        <dbReference type="Google" id="ProtNLM"/>
    </source>
</evidence>
<keyword evidence="2" id="KW-1185">Reference proteome</keyword>
<dbReference type="EMBL" id="CAJFDH010000003">
    <property type="protein sequence ID" value="CAD5217711.1"/>
    <property type="molecule type" value="Genomic_DNA"/>
</dbReference>
<proteinExistence type="predicted"/>
<evidence type="ECO:0000313" key="2">
    <source>
        <dbReference type="Proteomes" id="UP000614601"/>
    </source>
</evidence>
<dbReference type="AlphaFoldDB" id="A0A811KQX3"/>